<dbReference type="Proteomes" id="UP000265366">
    <property type="component" value="Unassembled WGS sequence"/>
</dbReference>
<dbReference type="Pfam" id="PF00392">
    <property type="entry name" value="GntR"/>
    <property type="match status" value="1"/>
</dbReference>
<dbReference type="AlphaFoldDB" id="A0A3A1P6S1"/>
<organism evidence="5 6">
    <name type="scientific">Aurantiacibacter xanthus</name>
    <dbReference type="NCBI Taxonomy" id="1784712"/>
    <lineage>
        <taxon>Bacteria</taxon>
        <taxon>Pseudomonadati</taxon>
        <taxon>Pseudomonadota</taxon>
        <taxon>Alphaproteobacteria</taxon>
        <taxon>Sphingomonadales</taxon>
        <taxon>Erythrobacteraceae</taxon>
        <taxon>Aurantiacibacter</taxon>
    </lineage>
</organism>
<dbReference type="Pfam" id="PF07729">
    <property type="entry name" value="FCD"/>
    <property type="match status" value="1"/>
</dbReference>
<dbReference type="OrthoDB" id="9028214at2"/>
<dbReference type="SUPFAM" id="SSF48008">
    <property type="entry name" value="GntR ligand-binding domain-like"/>
    <property type="match status" value="1"/>
</dbReference>
<keyword evidence="1" id="KW-0805">Transcription regulation</keyword>
<accession>A0A3A1P6S1</accession>
<dbReference type="InterPro" id="IPR008920">
    <property type="entry name" value="TF_FadR/GntR_C"/>
</dbReference>
<evidence type="ECO:0000256" key="2">
    <source>
        <dbReference type="ARBA" id="ARBA00023125"/>
    </source>
</evidence>
<dbReference type="GO" id="GO:0003677">
    <property type="term" value="F:DNA binding"/>
    <property type="evidence" value="ECO:0007669"/>
    <property type="project" value="UniProtKB-KW"/>
</dbReference>
<dbReference type="PANTHER" id="PTHR43537">
    <property type="entry name" value="TRANSCRIPTIONAL REGULATOR, GNTR FAMILY"/>
    <property type="match status" value="1"/>
</dbReference>
<name>A0A3A1P6S1_9SPHN</name>
<dbReference type="InterPro" id="IPR036390">
    <property type="entry name" value="WH_DNA-bd_sf"/>
</dbReference>
<protein>
    <submittedName>
        <fullName evidence="5">FadR family transcriptional regulator</fullName>
    </submittedName>
</protein>
<dbReference type="GO" id="GO:0003700">
    <property type="term" value="F:DNA-binding transcription factor activity"/>
    <property type="evidence" value="ECO:0007669"/>
    <property type="project" value="InterPro"/>
</dbReference>
<sequence>MKKPRDRLYQEIAGRLIADIAAGGYQPGDRLPTERELAASYDVSRPTIREAIIALEVQGFVEVRMGSGAYLLRLPGKDEEPDFGVSAFELSEARWLVESECAALAAVNITDEELANLARLVEKISAENEEAGGREEADREFHLAIARATRNAAMEKVVAQLWDLRANSPESALLHAKARMADVKPVVQEHADILEGLKTRDPARARQAMQDHLTAVIDSLLFATEEQAIADARKAYGSRRARFDRLAS</sequence>
<dbReference type="Gene3D" id="1.10.10.10">
    <property type="entry name" value="Winged helix-like DNA-binding domain superfamily/Winged helix DNA-binding domain"/>
    <property type="match status" value="1"/>
</dbReference>
<dbReference type="SMART" id="SM00895">
    <property type="entry name" value="FCD"/>
    <property type="match status" value="1"/>
</dbReference>
<keyword evidence="2" id="KW-0238">DNA-binding</keyword>
<dbReference type="RefSeq" id="WP_119593111.1">
    <property type="nucleotide sequence ID" value="NZ_QXFM01000107.1"/>
</dbReference>
<dbReference type="PANTHER" id="PTHR43537:SF5">
    <property type="entry name" value="UXU OPERON TRANSCRIPTIONAL REGULATOR"/>
    <property type="match status" value="1"/>
</dbReference>
<dbReference type="PRINTS" id="PR00035">
    <property type="entry name" value="HTHGNTR"/>
</dbReference>
<gene>
    <name evidence="5" type="ORF">D2V17_11920</name>
</gene>
<dbReference type="PROSITE" id="PS50949">
    <property type="entry name" value="HTH_GNTR"/>
    <property type="match status" value="1"/>
</dbReference>
<evidence type="ECO:0000313" key="6">
    <source>
        <dbReference type="Proteomes" id="UP000265366"/>
    </source>
</evidence>
<keyword evidence="6" id="KW-1185">Reference proteome</keyword>
<evidence type="ECO:0000256" key="3">
    <source>
        <dbReference type="ARBA" id="ARBA00023163"/>
    </source>
</evidence>
<keyword evidence="3" id="KW-0804">Transcription</keyword>
<comment type="caution">
    <text evidence="5">The sequence shown here is derived from an EMBL/GenBank/DDBJ whole genome shotgun (WGS) entry which is preliminary data.</text>
</comment>
<dbReference type="SUPFAM" id="SSF46785">
    <property type="entry name" value="Winged helix' DNA-binding domain"/>
    <property type="match status" value="1"/>
</dbReference>
<evidence type="ECO:0000259" key="4">
    <source>
        <dbReference type="PROSITE" id="PS50949"/>
    </source>
</evidence>
<evidence type="ECO:0000256" key="1">
    <source>
        <dbReference type="ARBA" id="ARBA00023015"/>
    </source>
</evidence>
<dbReference type="SMART" id="SM00345">
    <property type="entry name" value="HTH_GNTR"/>
    <property type="match status" value="1"/>
</dbReference>
<dbReference type="InterPro" id="IPR000524">
    <property type="entry name" value="Tscrpt_reg_HTH_GntR"/>
</dbReference>
<dbReference type="InterPro" id="IPR011711">
    <property type="entry name" value="GntR_C"/>
</dbReference>
<feature type="domain" description="HTH gntR-type" evidence="4">
    <location>
        <begin position="6"/>
        <end position="74"/>
    </location>
</feature>
<dbReference type="InterPro" id="IPR036388">
    <property type="entry name" value="WH-like_DNA-bd_sf"/>
</dbReference>
<dbReference type="EMBL" id="QXFM01000107">
    <property type="protein sequence ID" value="RIV84121.1"/>
    <property type="molecule type" value="Genomic_DNA"/>
</dbReference>
<dbReference type="Gene3D" id="1.20.120.530">
    <property type="entry name" value="GntR ligand-binding domain-like"/>
    <property type="match status" value="1"/>
</dbReference>
<dbReference type="CDD" id="cd07377">
    <property type="entry name" value="WHTH_GntR"/>
    <property type="match status" value="1"/>
</dbReference>
<evidence type="ECO:0000313" key="5">
    <source>
        <dbReference type="EMBL" id="RIV84121.1"/>
    </source>
</evidence>
<reference evidence="5 6" key="1">
    <citation type="submission" date="2018-08" db="EMBL/GenBank/DDBJ databases">
        <title>Erythrobacter zhengii sp.nov., a bacterium isolated from deep-sea sediment.</title>
        <authorList>
            <person name="Fang C."/>
            <person name="Wu Y.-H."/>
            <person name="Sun C."/>
            <person name="Wang H."/>
            <person name="Cheng H."/>
            <person name="Meng F.-X."/>
            <person name="Wang C.-S."/>
            <person name="Xu X.-W."/>
        </authorList>
    </citation>
    <scope>NUCLEOTIDE SEQUENCE [LARGE SCALE GENOMIC DNA]</scope>
    <source>
        <strain evidence="5 6">CCTCC AB 2015396</strain>
    </source>
</reference>
<proteinExistence type="predicted"/>